<organism evidence="8 9">
    <name type="scientific">Ignicoccus pacificus DSM 13166</name>
    <dbReference type="NCBI Taxonomy" id="940294"/>
    <lineage>
        <taxon>Archaea</taxon>
        <taxon>Thermoproteota</taxon>
        <taxon>Thermoprotei</taxon>
        <taxon>Desulfurococcales</taxon>
        <taxon>Desulfurococcaceae</taxon>
        <taxon>Ignicoccus</taxon>
    </lineage>
</organism>
<protein>
    <recommendedName>
        <fullName evidence="10">NADH-quinone oxidoreductase subunit</fullName>
    </recommendedName>
</protein>
<dbReference type="AlphaFoldDB" id="A0A977KAE0"/>
<keyword evidence="9" id="KW-1185">Reference proteome</keyword>
<keyword evidence="5 7" id="KW-1133">Transmembrane helix</keyword>
<sequence>MIETGALLFTAVATAMVVGALIEGGSLILNKLLEDKTPDHPDKYETYECGELTIGDPTKVKYTINFYPYLVAFLVAEVAGVIALVSAASPNWNALIGVGMMFFALLVGIAWMRKIGVMTWMR</sequence>
<keyword evidence="4 7" id="KW-0812">Transmembrane</keyword>
<evidence type="ECO:0000313" key="8">
    <source>
        <dbReference type="EMBL" id="UXD21966.1"/>
    </source>
</evidence>
<accession>A0A977KAE0</accession>
<evidence type="ECO:0000256" key="1">
    <source>
        <dbReference type="ARBA" id="ARBA00004370"/>
    </source>
</evidence>
<dbReference type="KEGG" id="ipc:IPA_00285"/>
<dbReference type="EMBL" id="CP006868">
    <property type="protein sequence ID" value="UXD21966.1"/>
    <property type="molecule type" value="Genomic_DNA"/>
</dbReference>
<keyword evidence="6 7" id="KW-0472">Membrane</keyword>
<dbReference type="GO" id="GO:0008137">
    <property type="term" value="F:NADH dehydrogenase (ubiquinone) activity"/>
    <property type="evidence" value="ECO:0007669"/>
    <property type="project" value="InterPro"/>
</dbReference>
<evidence type="ECO:0000313" key="9">
    <source>
        <dbReference type="Proteomes" id="UP001063698"/>
    </source>
</evidence>
<evidence type="ECO:0000256" key="4">
    <source>
        <dbReference type="ARBA" id="ARBA00022692"/>
    </source>
</evidence>
<comment type="subcellular location">
    <subcellularLocation>
        <location evidence="1">Membrane</location>
    </subcellularLocation>
</comment>
<dbReference type="Pfam" id="PF00507">
    <property type="entry name" value="Oxidored_q4"/>
    <property type="match status" value="1"/>
</dbReference>
<dbReference type="InterPro" id="IPR038430">
    <property type="entry name" value="NDAH_ubi_oxred_su3_sf"/>
</dbReference>
<evidence type="ECO:0000256" key="6">
    <source>
        <dbReference type="ARBA" id="ARBA00023136"/>
    </source>
</evidence>
<comment type="similarity">
    <text evidence="2">Belongs to the complex I subunit 3 family.</text>
</comment>
<reference evidence="8" key="1">
    <citation type="submission" date="2013-11" db="EMBL/GenBank/DDBJ databases">
        <title>Comparative genomics of Ignicoccus.</title>
        <authorList>
            <person name="Podar M."/>
        </authorList>
    </citation>
    <scope>NUCLEOTIDE SEQUENCE</scope>
    <source>
        <strain evidence="8">DSM 13166</strain>
    </source>
</reference>
<proteinExistence type="inferred from homology"/>
<dbReference type="Proteomes" id="UP001063698">
    <property type="component" value="Chromosome"/>
</dbReference>
<dbReference type="GO" id="GO:0016020">
    <property type="term" value="C:membrane"/>
    <property type="evidence" value="ECO:0007669"/>
    <property type="project" value="UniProtKB-SubCell"/>
</dbReference>
<evidence type="ECO:0000256" key="7">
    <source>
        <dbReference type="SAM" id="Phobius"/>
    </source>
</evidence>
<feature type="transmembrane region" description="Helical" evidence="7">
    <location>
        <begin position="66"/>
        <end position="88"/>
    </location>
</feature>
<dbReference type="InterPro" id="IPR000440">
    <property type="entry name" value="NADH_UbQ/plastoQ_OxRdtase_su3"/>
</dbReference>
<evidence type="ECO:0000256" key="2">
    <source>
        <dbReference type="ARBA" id="ARBA00008472"/>
    </source>
</evidence>
<gene>
    <name evidence="8" type="ORF">IPA_00285</name>
</gene>
<dbReference type="Gene3D" id="1.20.58.1610">
    <property type="entry name" value="NADH:ubiquinone/plastoquinone oxidoreductase, chain 3"/>
    <property type="match status" value="1"/>
</dbReference>
<name>A0A977KAE0_9CREN</name>
<keyword evidence="3" id="KW-0813">Transport</keyword>
<evidence type="ECO:0008006" key="10">
    <source>
        <dbReference type="Google" id="ProtNLM"/>
    </source>
</evidence>
<feature type="transmembrane region" description="Helical" evidence="7">
    <location>
        <begin position="6"/>
        <end position="29"/>
    </location>
</feature>
<evidence type="ECO:0000256" key="3">
    <source>
        <dbReference type="ARBA" id="ARBA00022448"/>
    </source>
</evidence>
<feature type="transmembrane region" description="Helical" evidence="7">
    <location>
        <begin position="94"/>
        <end position="112"/>
    </location>
</feature>
<evidence type="ECO:0000256" key="5">
    <source>
        <dbReference type="ARBA" id="ARBA00022989"/>
    </source>
</evidence>